<dbReference type="AlphaFoldDB" id="A0A2H8TYW0"/>
<protein>
    <submittedName>
        <fullName evidence="7">Glia-derived nexin</fullName>
    </submittedName>
</protein>
<keyword evidence="5" id="KW-0812">Transmembrane</keyword>
<accession>A0A2H8TYW0</accession>
<feature type="transmembrane region" description="Helical" evidence="5">
    <location>
        <begin position="12"/>
        <end position="33"/>
    </location>
</feature>
<reference evidence="7" key="1">
    <citation type="submission" date="2017-10" db="EMBL/GenBank/DDBJ databases">
        <title>Transcriptome Assembly of Sugarcane Aphid Adults.</title>
        <authorList>
            <person name="Scully E.D."/>
            <person name="Palmer N.A."/>
            <person name="Geib S.M."/>
            <person name="Sarath G."/>
            <person name="Sattler S.E."/>
        </authorList>
    </citation>
    <scope>NUCLEOTIDE SEQUENCE</scope>
    <source>
        <tissue evidence="7">Whole body</tissue>
    </source>
</reference>
<evidence type="ECO:0000256" key="1">
    <source>
        <dbReference type="ARBA" id="ARBA00009500"/>
    </source>
</evidence>
<dbReference type="SUPFAM" id="SSF56574">
    <property type="entry name" value="Serpins"/>
    <property type="match status" value="1"/>
</dbReference>
<dbReference type="InterPro" id="IPR023796">
    <property type="entry name" value="Serpin_dom"/>
</dbReference>
<dbReference type="Gene3D" id="2.30.39.10">
    <property type="entry name" value="Alpha-1-antitrypsin, domain 1"/>
    <property type="match status" value="1"/>
</dbReference>
<evidence type="ECO:0000313" key="7">
    <source>
        <dbReference type="EMBL" id="MBW19503.1"/>
    </source>
</evidence>
<evidence type="ECO:0000259" key="6">
    <source>
        <dbReference type="SMART" id="SM00093"/>
    </source>
</evidence>
<dbReference type="InterPro" id="IPR036186">
    <property type="entry name" value="Serpin_sf"/>
</dbReference>
<gene>
    <name evidence="7" type="primary">SERPINE2</name>
</gene>
<dbReference type="GO" id="GO:0004867">
    <property type="term" value="F:serine-type endopeptidase inhibitor activity"/>
    <property type="evidence" value="ECO:0007669"/>
    <property type="project" value="UniProtKB-KW"/>
</dbReference>
<keyword evidence="2" id="KW-0646">Protease inhibitor</keyword>
<dbReference type="PANTHER" id="PTHR11461:SF211">
    <property type="entry name" value="GH10112P-RELATED"/>
    <property type="match status" value="1"/>
</dbReference>
<keyword evidence="3" id="KW-0722">Serine protease inhibitor</keyword>
<dbReference type="InterPro" id="IPR042178">
    <property type="entry name" value="Serpin_sf_1"/>
</dbReference>
<evidence type="ECO:0000256" key="5">
    <source>
        <dbReference type="SAM" id="Phobius"/>
    </source>
</evidence>
<name>A0A2H8TYW0_9HEMI</name>
<sequence length="424" mass="46779">MARWRTDQFATVPFVYTTFPVAVQLVIAAVVGLSSSVSGSEWTNSTDVIRVVQFSNSLVPPLFNHYSRGRDNLVLAPFGVATNVAMMLEGLQGRAAEEVTALFRLQAKEVRQQLRRGFKMIFDSFGDDSDGDFAGSYNKASVTSSRVMPSSYINRLSKYYQANVTTIKSEHSNNSLSDILELRSDTGIISHWKDYQKLATYTYLTYQPSAPFTKADGSIVHVPMIPQTGMFKIGYVPQLKCLAAELMFETDKVSMLIMMPDDVNGSELMIERLSKDNFLDILDSLGYQNTEVLLPQLAAFTNGLDLESFFKKLGVKAAFNQTMGGGADNKTSSMSRGHESKSPVVTLVSMKQNAYFSMSFITINSVGSVGTKLGIRPSASRQRRGIATKAVFDRPFVFFVYNKLTGLIMLAGKITNPTQVPTTS</sequence>
<dbReference type="EMBL" id="GFXV01007698">
    <property type="protein sequence ID" value="MBW19503.1"/>
    <property type="molecule type" value="Transcribed_RNA"/>
</dbReference>
<evidence type="ECO:0000256" key="3">
    <source>
        <dbReference type="ARBA" id="ARBA00022900"/>
    </source>
</evidence>
<evidence type="ECO:0000256" key="2">
    <source>
        <dbReference type="ARBA" id="ARBA00022690"/>
    </source>
</evidence>
<dbReference type="Pfam" id="PF00079">
    <property type="entry name" value="Serpin"/>
    <property type="match status" value="2"/>
</dbReference>
<evidence type="ECO:0000256" key="4">
    <source>
        <dbReference type="RuleBase" id="RU000411"/>
    </source>
</evidence>
<dbReference type="Gene3D" id="3.30.497.10">
    <property type="entry name" value="Antithrombin, subunit I, domain 2"/>
    <property type="match status" value="2"/>
</dbReference>
<dbReference type="PANTHER" id="PTHR11461">
    <property type="entry name" value="SERINE PROTEASE INHIBITOR, SERPIN"/>
    <property type="match status" value="1"/>
</dbReference>
<keyword evidence="5" id="KW-1133">Transmembrane helix</keyword>
<dbReference type="InterPro" id="IPR000215">
    <property type="entry name" value="Serpin_fam"/>
</dbReference>
<feature type="domain" description="Serpin" evidence="6">
    <location>
        <begin position="60"/>
        <end position="417"/>
    </location>
</feature>
<proteinExistence type="inferred from homology"/>
<organism evidence="7">
    <name type="scientific">Melanaphis sacchari</name>
    <dbReference type="NCBI Taxonomy" id="742174"/>
    <lineage>
        <taxon>Eukaryota</taxon>
        <taxon>Metazoa</taxon>
        <taxon>Ecdysozoa</taxon>
        <taxon>Arthropoda</taxon>
        <taxon>Hexapoda</taxon>
        <taxon>Insecta</taxon>
        <taxon>Pterygota</taxon>
        <taxon>Neoptera</taxon>
        <taxon>Paraneoptera</taxon>
        <taxon>Hemiptera</taxon>
        <taxon>Sternorrhyncha</taxon>
        <taxon>Aphidomorpha</taxon>
        <taxon>Aphidoidea</taxon>
        <taxon>Aphididae</taxon>
        <taxon>Aphidini</taxon>
        <taxon>Melanaphis</taxon>
    </lineage>
</organism>
<dbReference type="GO" id="GO:0005615">
    <property type="term" value="C:extracellular space"/>
    <property type="evidence" value="ECO:0007669"/>
    <property type="project" value="InterPro"/>
</dbReference>
<dbReference type="OrthoDB" id="671595at2759"/>
<comment type="similarity">
    <text evidence="1 4">Belongs to the serpin family.</text>
</comment>
<keyword evidence="5" id="KW-0472">Membrane</keyword>
<dbReference type="InterPro" id="IPR042185">
    <property type="entry name" value="Serpin_sf_2"/>
</dbReference>
<dbReference type="SMART" id="SM00093">
    <property type="entry name" value="SERPIN"/>
    <property type="match status" value="1"/>
</dbReference>